<organism evidence="20 21">
    <name type="scientific">Equus asinus</name>
    <name type="common">Donkey</name>
    <name type="synonym">Equus africanus asinus</name>
    <dbReference type="NCBI Taxonomy" id="9793"/>
    <lineage>
        <taxon>Eukaryota</taxon>
        <taxon>Metazoa</taxon>
        <taxon>Chordata</taxon>
        <taxon>Craniata</taxon>
        <taxon>Vertebrata</taxon>
        <taxon>Euteleostomi</taxon>
        <taxon>Mammalia</taxon>
        <taxon>Eutheria</taxon>
        <taxon>Laurasiatheria</taxon>
        <taxon>Perissodactyla</taxon>
        <taxon>Equidae</taxon>
        <taxon>Equus</taxon>
    </lineage>
</organism>
<dbReference type="EC" id="2.7.11.1" evidence="4"/>
<dbReference type="Ensembl" id="ENSEAST00005042475.1">
    <property type="protein sequence ID" value="ENSEASP00005043715.1"/>
    <property type="gene ID" value="ENSEASG00005021330.2"/>
</dbReference>
<evidence type="ECO:0000256" key="10">
    <source>
        <dbReference type="ARBA" id="ARBA00022741"/>
    </source>
</evidence>
<dbReference type="GeneTree" id="ENSGT00940000153544"/>
<evidence type="ECO:0000256" key="2">
    <source>
        <dbReference type="ARBA" id="ARBA00004496"/>
    </source>
</evidence>
<dbReference type="Pfam" id="PF15214">
    <property type="entry name" value="PXT1"/>
    <property type="match status" value="1"/>
</dbReference>
<dbReference type="CTD" id="11329"/>
<sequence length="416" mass="48507">MAMTGSTPCSSMSNHTKERVTMTKVTLENFYSNLIAQHEEREMRQKKLEKVMEEEGLKDEEKRLRRSAHARKETEFLRLKRTRLGLEDFESLKVIGRGAFGEVRLVQKKDTGHVYAMKILRKADMLEKEQVGHIRAERDILVEADSLWVVKMFYSFQDKLNLYLIMEFLPGGDMMTLLMKKDTLTEEETQFYIAETVLAIDSIHQLGFIHRDIKPDNLLLDSKGHVKLSDFGLCTGLKKAHRTEFYRNLNHSLPSDFTFQNMNSKRKAETWKRNRRQLGKNMKKKKHDATVCEPEELLNPSPKVTNCCKSPWVKYSFQKAYMTRLVSSQQVSAMSRNPDHNPPSQPKENSISQNHHQEEVIHKMAMQLRNVGDSIDHRMVQEDLQQDGRDALAHFVLVFFGGVHTLLRFLWNNHLM</sequence>
<keyword evidence="6 17" id="KW-0723">Serine/threonine-protein kinase</keyword>
<feature type="binding site" evidence="16">
    <location>
        <position position="118"/>
    </location>
    <ligand>
        <name>ATP</name>
        <dbReference type="ChEBI" id="CHEBI:30616"/>
    </ligand>
</feature>
<keyword evidence="11" id="KW-0418">Kinase</keyword>
<dbReference type="Gene3D" id="1.10.510.10">
    <property type="entry name" value="Transferase(Phosphotransferase) domain 1"/>
    <property type="match status" value="1"/>
</dbReference>
<keyword evidence="8" id="KW-0808">Transferase</keyword>
<dbReference type="PROSITE" id="PS50011">
    <property type="entry name" value="PROTEIN_KINASE_DOM"/>
    <property type="match status" value="1"/>
</dbReference>
<keyword evidence="12 16" id="KW-0067">ATP-binding</keyword>
<comment type="cofactor">
    <cofactor evidence="1">
        <name>Mg(2+)</name>
        <dbReference type="ChEBI" id="CHEBI:18420"/>
    </cofactor>
</comment>
<evidence type="ECO:0000256" key="4">
    <source>
        <dbReference type="ARBA" id="ARBA00012513"/>
    </source>
</evidence>
<dbReference type="PROSITE" id="PS00107">
    <property type="entry name" value="PROTEIN_KINASE_ATP"/>
    <property type="match status" value="1"/>
</dbReference>
<evidence type="ECO:0000256" key="7">
    <source>
        <dbReference type="ARBA" id="ARBA00022553"/>
    </source>
</evidence>
<dbReference type="Pfam" id="PF00069">
    <property type="entry name" value="Pkinase"/>
    <property type="match status" value="1"/>
</dbReference>
<evidence type="ECO:0000313" key="20">
    <source>
        <dbReference type="Ensembl" id="ENSEASP00005043715.1"/>
    </source>
</evidence>
<evidence type="ECO:0000256" key="8">
    <source>
        <dbReference type="ARBA" id="ARBA00022679"/>
    </source>
</evidence>
<name>A0A9L0J361_EQUAS</name>
<dbReference type="FunFam" id="1.10.510.10:FF:000086">
    <property type="entry name" value="Non-specific serine/threonine protein kinase"/>
    <property type="match status" value="1"/>
</dbReference>
<gene>
    <name evidence="20" type="primary">STK38</name>
</gene>
<dbReference type="AlphaFoldDB" id="A0A9L0J361"/>
<feature type="region of interest" description="Disordered" evidence="18">
    <location>
        <begin position="328"/>
        <end position="354"/>
    </location>
</feature>
<dbReference type="Proteomes" id="UP000694387">
    <property type="component" value="Chromosome 8"/>
</dbReference>
<dbReference type="InterPro" id="IPR017441">
    <property type="entry name" value="Protein_kinase_ATP_BS"/>
</dbReference>
<dbReference type="GO" id="GO:0043065">
    <property type="term" value="P:positive regulation of apoptotic process"/>
    <property type="evidence" value="ECO:0007669"/>
    <property type="project" value="TreeGrafter"/>
</dbReference>
<evidence type="ECO:0000256" key="5">
    <source>
        <dbReference type="ARBA" id="ARBA00022490"/>
    </source>
</evidence>
<dbReference type="Gene3D" id="3.30.200.20">
    <property type="entry name" value="Phosphorylase Kinase, domain 1"/>
    <property type="match status" value="1"/>
</dbReference>
<comment type="catalytic activity">
    <reaction evidence="15">
        <text>L-seryl-[protein] + ATP = O-phospho-L-seryl-[protein] + ADP + H(+)</text>
        <dbReference type="Rhea" id="RHEA:17989"/>
        <dbReference type="Rhea" id="RHEA-COMP:9863"/>
        <dbReference type="Rhea" id="RHEA-COMP:11604"/>
        <dbReference type="ChEBI" id="CHEBI:15378"/>
        <dbReference type="ChEBI" id="CHEBI:29999"/>
        <dbReference type="ChEBI" id="CHEBI:30616"/>
        <dbReference type="ChEBI" id="CHEBI:83421"/>
        <dbReference type="ChEBI" id="CHEBI:456216"/>
        <dbReference type="EC" id="2.7.11.1"/>
    </reaction>
</comment>
<comment type="subcellular location">
    <subcellularLocation>
        <location evidence="2">Cytoplasm</location>
    </subcellularLocation>
</comment>
<dbReference type="GO" id="GO:0005634">
    <property type="term" value="C:nucleus"/>
    <property type="evidence" value="ECO:0007669"/>
    <property type="project" value="TreeGrafter"/>
</dbReference>
<reference evidence="20 21" key="1">
    <citation type="journal article" date="2020" name="Nat. Commun.">
        <title>Donkey genomes provide new insights into domestication and selection for coat color.</title>
        <authorList>
            <person name="Wang"/>
            <person name="C."/>
            <person name="Li"/>
            <person name="H."/>
            <person name="Guo"/>
            <person name="Y."/>
            <person name="Huang"/>
            <person name="J."/>
            <person name="Sun"/>
            <person name="Y."/>
            <person name="Min"/>
            <person name="J."/>
            <person name="Wang"/>
            <person name="J."/>
            <person name="Fang"/>
            <person name="X."/>
            <person name="Zhao"/>
            <person name="Z."/>
            <person name="Wang"/>
            <person name="S."/>
            <person name="Zhang"/>
            <person name="Y."/>
            <person name="Liu"/>
            <person name="Q."/>
            <person name="Jiang"/>
            <person name="Q."/>
            <person name="Wang"/>
            <person name="X."/>
            <person name="Guo"/>
            <person name="Y."/>
            <person name="Yang"/>
            <person name="C."/>
            <person name="Wang"/>
            <person name="Y."/>
            <person name="Tian"/>
            <person name="F."/>
            <person name="Zhuang"/>
            <person name="G."/>
            <person name="Fan"/>
            <person name="Y."/>
            <person name="Gao"/>
            <person name="Q."/>
            <person name="Li"/>
            <person name="Y."/>
            <person name="Ju"/>
            <person name="Z."/>
            <person name="Li"/>
            <person name="J."/>
            <person name="Li"/>
            <person name="R."/>
            <person name="Hou"/>
            <person name="M."/>
            <person name="Yang"/>
            <person name="G."/>
            <person name="Liu"/>
            <person name="G."/>
            <person name="Liu"/>
            <person name="W."/>
            <person name="Guo"/>
            <person name="J."/>
            <person name="Pan"/>
            <person name="S."/>
            <person name="Fan"/>
            <person name="G."/>
            <person name="Zhang"/>
            <person name="W."/>
            <person name="Zhang"/>
            <person name="R."/>
            <person name="Yu"/>
            <person name="J."/>
            <person name="Zhang"/>
            <person name="X."/>
            <person name="Yin"/>
            <person name="Q."/>
            <person name="Ji"/>
            <person name="C."/>
            <person name="Jin"/>
            <person name="Y."/>
            <person name="Yue"/>
            <person name="G."/>
            <person name="Liu"/>
            <person name="M."/>
            <person name="Xu"/>
            <person name="J."/>
            <person name="Liu"/>
            <person name="S."/>
            <person name="Jordana"/>
            <person name="J."/>
            <person name="Noce"/>
            <person name="A."/>
            <person name="Amills"/>
            <person name="M."/>
            <person name="Wu"/>
            <person name="D.D."/>
            <person name="Li"/>
            <person name="S."/>
            <person name="Zhou"/>
            <person name="X. and Zhong"/>
            <person name="J."/>
        </authorList>
    </citation>
    <scope>NUCLEOTIDE SEQUENCE [LARGE SCALE GENOMIC DNA]</scope>
</reference>
<evidence type="ECO:0000256" key="16">
    <source>
        <dbReference type="PROSITE-ProRule" id="PRU10141"/>
    </source>
</evidence>
<dbReference type="InterPro" id="IPR008271">
    <property type="entry name" value="Ser/Thr_kinase_AS"/>
</dbReference>
<keyword evidence="13" id="KW-0460">Magnesium</keyword>
<evidence type="ECO:0000256" key="9">
    <source>
        <dbReference type="ARBA" id="ARBA00022723"/>
    </source>
</evidence>
<dbReference type="SUPFAM" id="SSF56112">
    <property type="entry name" value="Protein kinase-like (PK-like)"/>
    <property type="match status" value="1"/>
</dbReference>
<reference evidence="20" key="2">
    <citation type="submission" date="2025-08" db="UniProtKB">
        <authorList>
            <consortium name="Ensembl"/>
        </authorList>
    </citation>
    <scope>IDENTIFICATION</scope>
</reference>
<keyword evidence="5" id="KW-0963">Cytoplasm</keyword>
<dbReference type="PROSITE" id="PS00108">
    <property type="entry name" value="PROTEIN_KINASE_ST"/>
    <property type="match status" value="1"/>
</dbReference>
<dbReference type="GO" id="GO:0005524">
    <property type="term" value="F:ATP binding"/>
    <property type="evidence" value="ECO:0007669"/>
    <property type="project" value="UniProtKB-UniRule"/>
</dbReference>
<evidence type="ECO:0000256" key="6">
    <source>
        <dbReference type="ARBA" id="ARBA00022527"/>
    </source>
</evidence>
<evidence type="ECO:0000256" key="12">
    <source>
        <dbReference type="ARBA" id="ARBA00022840"/>
    </source>
</evidence>
<evidence type="ECO:0000313" key="21">
    <source>
        <dbReference type="Proteomes" id="UP000694387"/>
    </source>
</evidence>
<keyword evidence="21" id="KW-1185">Reference proteome</keyword>
<keyword evidence="9" id="KW-0479">Metal-binding</keyword>
<evidence type="ECO:0000259" key="19">
    <source>
        <dbReference type="PROSITE" id="PS50011"/>
    </source>
</evidence>
<protein>
    <recommendedName>
        <fullName evidence="4">non-specific serine/threonine protein kinase</fullName>
        <ecNumber evidence="4">2.7.11.1</ecNumber>
    </recommendedName>
</protein>
<proteinExistence type="inferred from homology"/>
<dbReference type="RefSeq" id="XP_070371099.1">
    <property type="nucleotide sequence ID" value="XM_070514998.1"/>
</dbReference>
<dbReference type="PANTHER" id="PTHR40381:SF1">
    <property type="entry name" value="PEROXISOMAL TESTIS-SPECIFIC PROTEIN 1"/>
    <property type="match status" value="1"/>
</dbReference>
<evidence type="ECO:0000256" key="3">
    <source>
        <dbReference type="ARBA" id="ARBA00009903"/>
    </source>
</evidence>
<evidence type="ECO:0000256" key="18">
    <source>
        <dbReference type="SAM" id="MobiDB-lite"/>
    </source>
</evidence>
<accession>A0A9L0J361</accession>
<evidence type="ECO:0000256" key="13">
    <source>
        <dbReference type="ARBA" id="ARBA00022842"/>
    </source>
</evidence>
<evidence type="ECO:0000256" key="17">
    <source>
        <dbReference type="RuleBase" id="RU000304"/>
    </source>
</evidence>
<dbReference type="GO" id="GO:0004674">
    <property type="term" value="F:protein serine/threonine kinase activity"/>
    <property type="evidence" value="ECO:0007669"/>
    <property type="project" value="UniProtKB-KW"/>
</dbReference>
<comment type="similarity">
    <text evidence="3">Belongs to the protein kinase superfamily. AGC Ser/Thr protein kinase family.</text>
</comment>
<feature type="domain" description="Protein kinase" evidence="19">
    <location>
        <begin position="89"/>
        <end position="361"/>
    </location>
</feature>
<keyword evidence="7" id="KW-0597">Phosphoprotein</keyword>
<dbReference type="SMART" id="SM00220">
    <property type="entry name" value="S_TKc"/>
    <property type="match status" value="1"/>
</dbReference>
<dbReference type="InterPro" id="IPR000719">
    <property type="entry name" value="Prot_kinase_dom"/>
</dbReference>
<evidence type="ECO:0000256" key="14">
    <source>
        <dbReference type="ARBA" id="ARBA00047899"/>
    </source>
</evidence>
<evidence type="ECO:0000256" key="11">
    <source>
        <dbReference type="ARBA" id="ARBA00022777"/>
    </source>
</evidence>
<dbReference type="FunFam" id="3.30.200.20:FF:000118">
    <property type="entry name" value="Non-specific serine/threonine protein kinase"/>
    <property type="match status" value="1"/>
</dbReference>
<dbReference type="GO" id="GO:0046872">
    <property type="term" value="F:metal ion binding"/>
    <property type="evidence" value="ECO:0007669"/>
    <property type="project" value="UniProtKB-KW"/>
</dbReference>
<dbReference type="GeneID" id="106824525"/>
<keyword evidence="10 16" id="KW-0547">Nucleotide-binding</keyword>
<dbReference type="InterPro" id="IPR011009">
    <property type="entry name" value="Kinase-like_dom_sf"/>
</dbReference>
<dbReference type="PANTHER" id="PTHR40381">
    <property type="entry name" value="PEROXISOMAL TESTIS-SPECIFIC PROTEIN 1"/>
    <property type="match status" value="1"/>
</dbReference>
<dbReference type="InterPro" id="IPR029186">
    <property type="entry name" value="PXT1"/>
</dbReference>
<reference evidence="20" key="3">
    <citation type="submission" date="2025-09" db="UniProtKB">
        <authorList>
            <consortium name="Ensembl"/>
        </authorList>
    </citation>
    <scope>IDENTIFICATION</scope>
</reference>
<evidence type="ECO:0000256" key="1">
    <source>
        <dbReference type="ARBA" id="ARBA00001946"/>
    </source>
</evidence>
<evidence type="ECO:0000256" key="15">
    <source>
        <dbReference type="ARBA" id="ARBA00048679"/>
    </source>
</evidence>
<comment type="catalytic activity">
    <reaction evidence="14">
        <text>L-threonyl-[protein] + ATP = O-phospho-L-threonyl-[protein] + ADP + H(+)</text>
        <dbReference type="Rhea" id="RHEA:46608"/>
        <dbReference type="Rhea" id="RHEA-COMP:11060"/>
        <dbReference type="Rhea" id="RHEA-COMP:11605"/>
        <dbReference type="ChEBI" id="CHEBI:15378"/>
        <dbReference type="ChEBI" id="CHEBI:30013"/>
        <dbReference type="ChEBI" id="CHEBI:30616"/>
        <dbReference type="ChEBI" id="CHEBI:61977"/>
        <dbReference type="ChEBI" id="CHEBI:456216"/>
        <dbReference type="EC" id="2.7.11.1"/>
    </reaction>
</comment>
<dbReference type="GO" id="GO:0005777">
    <property type="term" value="C:peroxisome"/>
    <property type="evidence" value="ECO:0007669"/>
    <property type="project" value="TreeGrafter"/>
</dbReference>